<dbReference type="PATRIC" id="fig|1705565.3.peg.652"/>
<dbReference type="Gene3D" id="3.20.20.370">
    <property type="entry name" value="Glycoside hydrolase/deacetylase"/>
    <property type="match status" value="1"/>
</dbReference>
<evidence type="ECO:0000256" key="3">
    <source>
        <dbReference type="ARBA" id="ARBA00022801"/>
    </source>
</evidence>
<comment type="caution">
    <text evidence="6">The sequence shown here is derived from an EMBL/GenBank/DDBJ whole genome shotgun (WGS) entry which is preliminary data.</text>
</comment>
<keyword evidence="7" id="KW-1185">Reference proteome</keyword>
<dbReference type="InterPro" id="IPR011330">
    <property type="entry name" value="Glyco_hydro/deAcase_b/a-brl"/>
</dbReference>
<dbReference type="GO" id="GO:0016787">
    <property type="term" value="F:hydrolase activity"/>
    <property type="evidence" value="ECO:0007669"/>
    <property type="project" value="UniProtKB-KW"/>
</dbReference>
<name>A0A0M1N3I7_9BACL</name>
<dbReference type="GO" id="GO:0019213">
    <property type="term" value="F:deacetylase activity"/>
    <property type="evidence" value="ECO:0007669"/>
    <property type="project" value="TreeGrafter"/>
</dbReference>
<evidence type="ECO:0000313" key="6">
    <source>
        <dbReference type="EMBL" id="KOR76742.1"/>
    </source>
</evidence>
<dbReference type="CDD" id="cd10802">
    <property type="entry name" value="YdjC_TTHB029_like"/>
    <property type="match status" value="1"/>
</dbReference>
<dbReference type="EMBL" id="LIUT01000006">
    <property type="protein sequence ID" value="KOR76742.1"/>
    <property type="molecule type" value="Genomic_DNA"/>
</dbReference>
<sequence length="307" mass="35275">MTMERRLIINCDDFGQSKAMNEAIRHLLEENKVSSATIMTVAPGFEEAASWAARRRQPNIGLHLTMTSEFEALRWSSLTGYSSLHDANGYQYRTVAEFERGAETGAVLKEMEAQYRLACKAGIRVSHIDNHMGSLYGMETGRSFIPQMLWKCSRWRLPSRLFRCIHPEDPLLSSLSNIERPVALASGLADTFGVPIPDYLLSHPFPIVEGETYETFKLSLIDKLYRLPEGVSETYVHPGAEDEWMLANIPNWEKRVWEYRLLFDDDFAYGLQDAKVMLTDYRYVEEHLKRPRVRSAVKLMKVLTKKS</sequence>
<reference evidence="7" key="1">
    <citation type="submission" date="2015-08" db="EMBL/GenBank/DDBJ databases">
        <title>Genome sequencing project for genomic taxonomy and phylogenomics of Bacillus-like bacteria.</title>
        <authorList>
            <person name="Liu B."/>
            <person name="Wang J."/>
            <person name="Zhu Y."/>
            <person name="Liu G."/>
            <person name="Chen Q."/>
            <person name="Chen Z."/>
            <person name="Lan J."/>
            <person name="Che J."/>
            <person name="Ge C."/>
            <person name="Shi H."/>
            <person name="Pan Z."/>
            <person name="Liu X."/>
        </authorList>
    </citation>
    <scope>NUCLEOTIDE SEQUENCE [LARGE SCALE GENOMIC DNA]</scope>
    <source>
        <strain evidence="7">FJAT-22460</strain>
    </source>
</reference>
<dbReference type="AlphaFoldDB" id="A0A0M1N3I7"/>
<evidence type="ECO:0000256" key="1">
    <source>
        <dbReference type="ARBA" id="ARBA00001946"/>
    </source>
</evidence>
<dbReference type="InterPro" id="IPR006879">
    <property type="entry name" value="YdjC-like"/>
</dbReference>
<keyword evidence="5" id="KW-0119">Carbohydrate metabolism</keyword>
<comment type="cofactor">
    <cofactor evidence="1">
        <name>Mg(2+)</name>
        <dbReference type="ChEBI" id="CHEBI:18420"/>
    </cofactor>
</comment>
<evidence type="ECO:0000313" key="7">
    <source>
        <dbReference type="Proteomes" id="UP000036932"/>
    </source>
</evidence>
<protein>
    <recommendedName>
        <fullName evidence="8">ChbG/HpnK family deacetylase</fullName>
    </recommendedName>
</protein>
<dbReference type="GO" id="GO:0005975">
    <property type="term" value="P:carbohydrate metabolic process"/>
    <property type="evidence" value="ECO:0007669"/>
    <property type="project" value="InterPro"/>
</dbReference>
<dbReference type="PANTHER" id="PTHR31609:SF1">
    <property type="entry name" value="CARBOHYDRATE DEACETYLASE"/>
    <property type="match status" value="1"/>
</dbReference>
<dbReference type="GO" id="GO:0046872">
    <property type="term" value="F:metal ion binding"/>
    <property type="evidence" value="ECO:0007669"/>
    <property type="project" value="UniProtKB-KW"/>
</dbReference>
<keyword evidence="4" id="KW-0460">Magnesium</keyword>
<organism evidence="6 7">
    <name type="scientific">Paenibacillus solani</name>
    <dbReference type="NCBI Taxonomy" id="1705565"/>
    <lineage>
        <taxon>Bacteria</taxon>
        <taxon>Bacillati</taxon>
        <taxon>Bacillota</taxon>
        <taxon>Bacilli</taxon>
        <taxon>Bacillales</taxon>
        <taxon>Paenibacillaceae</taxon>
        <taxon>Paenibacillus</taxon>
    </lineage>
</organism>
<evidence type="ECO:0000256" key="4">
    <source>
        <dbReference type="ARBA" id="ARBA00022842"/>
    </source>
</evidence>
<proteinExistence type="predicted"/>
<evidence type="ECO:0000256" key="5">
    <source>
        <dbReference type="ARBA" id="ARBA00023277"/>
    </source>
</evidence>
<evidence type="ECO:0008006" key="8">
    <source>
        <dbReference type="Google" id="ProtNLM"/>
    </source>
</evidence>
<dbReference type="PANTHER" id="PTHR31609">
    <property type="entry name" value="YDJC DEACETYLASE FAMILY MEMBER"/>
    <property type="match status" value="1"/>
</dbReference>
<accession>A0A0M1N3I7</accession>
<evidence type="ECO:0000256" key="2">
    <source>
        <dbReference type="ARBA" id="ARBA00022723"/>
    </source>
</evidence>
<dbReference type="Proteomes" id="UP000036932">
    <property type="component" value="Unassembled WGS sequence"/>
</dbReference>
<dbReference type="SUPFAM" id="SSF88713">
    <property type="entry name" value="Glycoside hydrolase/deacetylase"/>
    <property type="match status" value="1"/>
</dbReference>
<dbReference type="Pfam" id="PF04794">
    <property type="entry name" value="YdjC"/>
    <property type="match status" value="1"/>
</dbReference>
<keyword evidence="2" id="KW-0479">Metal-binding</keyword>
<keyword evidence="3" id="KW-0378">Hydrolase</keyword>
<gene>
    <name evidence="6" type="ORF">AM231_22615</name>
</gene>